<feature type="transmembrane region" description="Helical" evidence="2">
    <location>
        <begin position="54"/>
        <end position="74"/>
    </location>
</feature>
<keyword evidence="2" id="KW-0472">Membrane</keyword>
<organism evidence="3">
    <name type="scientific">metagenome</name>
    <dbReference type="NCBI Taxonomy" id="256318"/>
    <lineage>
        <taxon>unclassified sequences</taxon>
        <taxon>metagenomes</taxon>
    </lineage>
</organism>
<protein>
    <recommendedName>
        <fullName evidence="4">TIGR02302 family protein</fullName>
    </recommendedName>
</protein>
<name>A0A380TDX7_9ZZZZ</name>
<keyword evidence="1" id="KW-0175">Coiled coil</keyword>
<sequence>MSRARGLGYRLLVRLAAASLAWEALWPRLWPAVTLIGAGFALALLDVLPLLPAWLHAGVLIVFAVALLAALAWAGTGLRRIDRHQALRRIEQDSALSHRPLSALEDRQGAGADDPLARLLWQRHQADLHAARPQLRLKLPAPGVARLEPWGLRAAVLLLLVIAVAAGGRQAPERLARAVQPALGGGAVQPRVELWITPPAYTGHAPLFLKAGATAEGQGGAGHAAPAPASIPVPDGSVAVVRATGISSAPTLMLADQRTPMTAIGAEQGGSDGAFTASVVIRDGRSLSVDADGRIIAHWPLTPIADQPPAISLSRPPESTPGGSLDLAYTAHDDYPLRAITAIITPGSEPGAELAAKSDTTPAAESSLRVPLPLGAGSAGAITGRKQIDLADHPRAGQPGSIVLEAEDAAGQTTRSETVTLTLPERTFTHPVAQALIALRKRLITAGEAARGDVAEGIAEIAGRPDDFAGDVVVALALAVGHGRLVHDRASAAIATVADLLWQAAVRLDEGEVPLALRAFEDARERLEAALRDQAPLDEIERLIDALQEALDAYLAAVVNELVRQGDGGLLTAEGSTMVPTADLFDLLDLARRLARAGAREGAQQLLAELQELLADIRAGMQMSEQRKRAREVQALLEEVRGVTVHQQELLQETFGRELRERSRHGSGRGATSAEVAAVDRQNALRQELGALLGRAAELLERVPPPLPEADQAMGSAAGALRSGRFGDAVNEQTHAVDALKRATDSVANALSERLSGIPGLLGADGSGSGRGQGDLFGRGPAGGRRGFARGHVQIPEEAGLHRAQELLDELRRRASDQRRGPQELDYIERLLRQF</sequence>
<evidence type="ECO:0000256" key="1">
    <source>
        <dbReference type="SAM" id="Coils"/>
    </source>
</evidence>
<evidence type="ECO:0000256" key="2">
    <source>
        <dbReference type="SAM" id="Phobius"/>
    </source>
</evidence>
<dbReference type="InterPro" id="IPR012683">
    <property type="entry name" value="CHP02302_TM"/>
</dbReference>
<reference evidence="3" key="1">
    <citation type="submission" date="2018-07" db="EMBL/GenBank/DDBJ databases">
        <authorList>
            <person name="Quirk P.G."/>
            <person name="Krulwich T.A."/>
        </authorList>
    </citation>
    <scope>NUCLEOTIDE SEQUENCE</scope>
</reference>
<evidence type="ECO:0008006" key="4">
    <source>
        <dbReference type="Google" id="ProtNLM"/>
    </source>
</evidence>
<keyword evidence="2" id="KW-0812">Transmembrane</keyword>
<dbReference type="Pfam" id="PF13779">
    <property type="entry name" value="DUF4175"/>
    <property type="match status" value="1"/>
</dbReference>
<accession>A0A380TDX7</accession>
<proteinExistence type="predicted"/>
<feature type="coiled-coil region" evidence="1">
    <location>
        <begin position="596"/>
        <end position="627"/>
    </location>
</feature>
<feature type="transmembrane region" description="Helical" evidence="2">
    <location>
        <begin position="150"/>
        <end position="168"/>
    </location>
</feature>
<gene>
    <name evidence="3" type="ORF">DF3PB_2590002</name>
</gene>
<feature type="transmembrane region" description="Helical" evidence="2">
    <location>
        <begin position="29"/>
        <end position="48"/>
    </location>
</feature>
<evidence type="ECO:0000313" key="3">
    <source>
        <dbReference type="EMBL" id="SUS06247.1"/>
    </source>
</evidence>
<keyword evidence="2" id="KW-1133">Transmembrane helix</keyword>
<dbReference type="EMBL" id="UIDG01000178">
    <property type="protein sequence ID" value="SUS06247.1"/>
    <property type="molecule type" value="Genomic_DNA"/>
</dbReference>
<dbReference type="AlphaFoldDB" id="A0A380TDX7"/>